<dbReference type="InterPro" id="IPR048110">
    <property type="entry name" value="SA1362/YqhP-like"/>
</dbReference>
<keyword evidence="2" id="KW-0472">Membrane</keyword>
<gene>
    <name evidence="3" type="ORF">CR194_02050</name>
</gene>
<keyword evidence="2" id="KW-0812">Transmembrane</keyword>
<evidence type="ECO:0000256" key="2">
    <source>
        <dbReference type="SAM" id="Phobius"/>
    </source>
</evidence>
<dbReference type="AlphaFoldDB" id="A0A323THM1"/>
<dbReference type="OrthoDB" id="2989424at2"/>
<name>A0A323THM1_9BACI</name>
<reference evidence="3 4" key="1">
    <citation type="submission" date="2017-10" db="EMBL/GenBank/DDBJ databases">
        <title>Bacillus sp. nov., a halophilic bacterium isolated from a Keqin Lake.</title>
        <authorList>
            <person name="Wang H."/>
        </authorList>
    </citation>
    <scope>NUCLEOTIDE SEQUENCE [LARGE SCALE GENOMIC DNA]</scope>
    <source>
        <strain evidence="3 4">KQ-12</strain>
    </source>
</reference>
<dbReference type="Proteomes" id="UP000248214">
    <property type="component" value="Unassembled WGS sequence"/>
</dbReference>
<accession>A0A323THM1</accession>
<dbReference type="EMBL" id="PDOD01000001">
    <property type="protein sequence ID" value="PYZ94338.1"/>
    <property type="molecule type" value="Genomic_DNA"/>
</dbReference>
<protein>
    <submittedName>
        <fullName evidence="3">Uncharacterized protein</fullName>
    </submittedName>
</protein>
<sequence>MFRHSFHPVVVTLLSLAVIGIGYQLFSNPVGFATQILVTIGVVAVILLAFKHFIMPRLMRNQTSYPPQKGVYAQKASPKRKKPASFSSKQKEKKKHTTRPLVKRQSDVKLTVIEGKKNKKKSRALF</sequence>
<dbReference type="RefSeq" id="WP_110607972.1">
    <property type="nucleotide sequence ID" value="NZ_PDOD01000001.1"/>
</dbReference>
<evidence type="ECO:0000313" key="3">
    <source>
        <dbReference type="EMBL" id="PYZ94338.1"/>
    </source>
</evidence>
<organism evidence="3 4">
    <name type="scientific">Salipaludibacillus keqinensis</name>
    <dbReference type="NCBI Taxonomy" id="2045207"/>
    <lineage>
        <taxon>Bacteria</taxon>
        <taxon>Bacillati</taxon>
        <taxon>Bacillota</taxon>
        <taxon>Bacilli</taxon>
        <taxon>Bacillales</taxon>
        <taxon>Bacillaceae</taxon>
    </lineage>
</organism>
<feature type="transmembrane region" description="Helical" evidence="2">
    <location>
        <begin position="7"/>
        <end position="26"/>
    </location>
</feature>
<evidence type="ECO:0000256" key="1">
    <source>
        <dbReference type="SAM" id="MobiDB-lite"/>
    </source>
</evidence>
<proteinExistence type="predicted"/>
<feature type="transmembrane region" description="Helical" evidence="2">
    <location>
        <begin position="32"/>
        <end position="50"/>
    </location>
</feature>
<keyword evidence="2" id="KW-1133">Transmembrane helix</keyword>
<keyword evidence="4" id="KW-1185">Reference proteome</keyword>
<feature type="compositionally biased region" description="Basic residues" evidence="1">
    <location>
        <begin position="91"/>
        <end position="102"/>
    </location>
</feature>
<dbReference type="NCBIfam" id="NF041554">
    <property type="entry name" value="SA1362_fam"/>
    <property type="match status" value="1"/>
</dbReference>
<feature type="region of interest" description="Disordered" evidence="1">
    <location>
        <begin position="62"/>
        <end position="106"/>
    </location>
</feature>
<comment type="caution">
    <text evidence="3">The sequence shown here is derived from an EMBL/GenBank/DDBJ whole genome shotgun (WGS) entry which is preliminary data.</text>
</comment>
<evidence type="ECO:0000313" key="4">
    <source>
        <dbReference type="Proteomes" id="UP000248214"/>
    </source>
</evidence>